<dbReference type="SUPFAM" id="SSF81324">
    <property type="entry name" value="Voltage-gated potassium channels"/>
    <property type="match status" value="1"/>
</dbReference>
<reference evidence="7 8" key="1">
    <citation type="submission" date="2018-12" db="EMBL/GenBank/DDBJ databases">
        <title>Mesorhizobium carbonis sp. nov., isolated from coal mine water.</title>
        <authorList>
            <person name="Xin W."/>
            <person name="Xu Z."/>
            <person name="Xiang F."/>
            <person name="Zhang J."/>
            <person name="Xi L."/>
            <person name="Liu J."/>
        </authorList>
    </citation>
    <scope>NUCLEOTIDE SEQUENCE [LARGE SCALE GENOMIC DNA]</scope>
    <source>
        <strain evidence="7 8">B2.3</strain>
    </source>
</reference>
<feature type="transmembrane region" description="Helical" evidence="5">
    <location>
        <begin position="12"/>
        <end position="30"/>
    </location>
</feature>
<evidence type="ECO:0000259" key="6">
    <source>
        <dbReference type="Pfam" id="PF00520"/>
    </source>
</evidence>
<dbReference type="OrthoDB" id="5297065at2"/>
<evidence type="ECO:0000256" key="2">
    <source>
        <dbReference type="ARBA" id="ARBA00022692"/>
    </source>
</evidence>
<proteinExistence type="predicted"/>
<dbReference type="GO" id="GO:0001518">
    <property type="term" value="C:voltage-gated sodium channel complex"/>
    <property type="evidence" value="ECO:0007669"/>
    <property type="project" value="TreeGrafter"/>
</dbReference>
<evidence type="ECO:0000256" key="3">
    <source>
        <dbReference type="ARBA" id="ARBA00022989"/>
    </source>
</evidence>
<feature type="transmembrane region" description="Helical" evidence="5">
    <location>
        <begin position="192"/>
        <end position="217"/>
    </location>
</feature>
<comment type="subcellular location">
    <subcellularLocation>
        <location evidence="1">Membrane</location>
        <topology evidence="1">Multi-pass membrane protein</topology>
    </subcellularLocation>
</comment>
<evidence type="ECO:0000313" key="8">
    <source>
        <dbReference type="Proteomes" id="UP000278398"/>
    </source>
</evidence>
<keyword evidence="3 5" id="KW-1133">Transmembrane helix</keyword>
<feature type="transmembrane region" description="Helical" evidence="5">
    <location>
        <begin position="80"/>
        <end position="100"/>
    </location>
</feature>
<organism evidence="7 8">
    <name type="scientific">Aquibium carbonis</name>
    <dbReference type="NCBI Taxonomy" id="2495581"/>
    <lineage>
        <taxon>Bacteria</taxon>
        <taxon>Pseudomonadati</taxon>
        <taxon>Pseudomonadota</taxon>
        <taxon>Alphaproteobacteria</taxon>
        <taxon>Hyphomicrobiales</taxon>
        <taxon>Phyllobacteriaceae</taxon>
        <taxon>Aquibium</taxon>
    </lineage>
</organism>
<dbReference type="Gene3D" id="1.10.287.70">
    <property type="match status" value="1"/>
</dbReference>
<gene>
    <name evidence="7" type="ORF">EJC49_08185</name>
</gene>
<keyword evidence="4 5" id="KW-0472">Membrane</keyword>
<dbReference type="Gene3D" id="1.20.120.350">
    <property type="entry name" value="Voltage-gated potassium channels. Chain C"/>
    <property type="match status" value="1"/>
</dbReference>
<dbReference type="RefSeq" id="WP_126699122.1">
    <property type="nucleotide sequence ID" value="NZ_RWKW01000030.1"/>
</dbReference>
<dbReference type="GO" id="GO:0005248">
    <property type="term" value="F:voltage-gated sodium channel activity"/>
    <property type="evidence" value="ECO:0007669"/>
    <property type="project" value="TreeGrafter"/>
</dbReference>
<feature type="transmembrane region" description="Helical" evidence="5">
    <location>
        <begin position="120"/>
        <end position="143"/>
    </location>
</feature>
<sequence length="262" mass="29092">MNALKSLVESRRFETVISLLIIVNAVTLGLETSPPIVAEWGAVLSWLDRAILSIFVVELAVKIVVYRASFFRDPWRIFDLVVVGIALMPATGSLSVLRALRILRVLRLVSMMPSLRRVVGGLVAALPGMGSIMLLLTLVFYVFSVMATKLFGAAFPDWFGTIAKSAYTLFQVMTLESWSMGIVRPVMEVFPFAWMFFIPFIVCTTFTVLNLFIGIIVSAMQAEHEEEATAERQALQGEQEMILAEIRALREEVKAIAAARQG</sequence>
<keyword evidence="2 5" id="KW-0812">Transmembrane</keyword>
<dbReference type="EMBL" id="RWKW01000030">
    <property type="protein sequence ID" value="RST86886.1"/>
    <property type="molecule type" value="Genomic_DNA"/>
</dbReference>
<dbReference type="InterPro" id="IPR043203">
    <property type="entry name" value="VGCC_Ca_Na"/>
</dbReference>
<name>A0A429YZJ6_9HYPH</name>
<dbReference type="AlphaFoldDB" id="A0A429YZJ6"/>
<dbReference type="PANTHER" id="PTHR10037">
    <property type="entry name" value="VOLTAGE-GATED CATION CHANNEL CALCIUM AND SODIUM"/>
    <property type="match status" value="1"/>
</dbReference>
<evidence type="ECO:0000256" key="5">
    <source>
        <dbReference type="SAM" id="Phobius"/>
    </source>
</evidence>
<evidence type="ECO:0000313" key="7">
    <source>
        <dbReference type="EMBL" id="RST86886.1"/>
    </source>
</evidence>
<evidence type="ECO:0000256" key="4">
    <source>
        <dbReference type="ARBA" id="ARBA00023136"/>
    </source>
</evidence>
<accession>A0A429YZJ6</accession>
<comment type="caution">
    <text evidence="7">The sequence shown here is derived from an EMBL/GenBank/DDBJ whole genome shotgun (WGS) entry which is preliminary data.</text>
</comment>
<dbReference type="PANTHER" id="PTHR10037:SF62">
    <property type="entry name" value="SODIUM CHANNEL PROTEIN 60E"/>
    <property type="match status" value="1"/>
</dbReference>
<dbReference type="Proteomes" id="UP000278398">
    <property type="component" value="Unassembled WGS sequence"/>
</dbReference>
<dbReference type="Pfam" id="PF00520">
    <property type="entry name" value="Ion_trans"/>
    <property type="match status" value="1"/>
</dbReference>
<dbReference type="InterPro" id="IPR005821">
    <property type="entry name" value="Ion_trans_dom"/>
</dbReference>
<dbReference type="InterPro" id="IPR027359">
    <property type="entry name" value="Volt_channel_dom_sf"/>
</dbReference>
<feature type="domain" description="Ion transport" evidence="6">
    <location>
        <begin position="11"/>
        <end position="226"/>
    </location>
</feature>
<keyword evidence="8" id="KW-1185">Reference proteome</keyword>
<evidence type="ECO:0000256" key="1">
    <source>
        <dbReference type="ARBA" id="ARBA00004141"/>
    </source>
</evidence>
<protein>
    <submittedName>
        <fullName evidence="7">Ion transporter</fullName>
    </submittedName>
</protein>